<gene>
    <name evidence="11" type="ORF">SAMN05216516_108104</name>
</gene>
<reference evidence="12" key="1">
    <citation type="submission" date="2016-10" db="EMBL/GenBank/DDBJ databases">
        <authorList>
            <person name="Varghese N."/>
            <person name="Submissions S."/>
        </authorList>
    </citation>
    <scope>NUCLEOTIDE SEQUENCE [LARGE SCALE GENOMIC DNA]</scope>
    <source>
        <strain evidence="12">N6PO6</strain>
    </source>
</reference>
<evidence type="ECO:0000313" key="12">
    <source>
        <dbReference type="Proteomes" id="UP000242222"/>
    </source>
</evidence>
<dbReference type="InterPro" id="IPR018392">
    <property type="entry name" value="LysM"/>
</dbReference>
<dbReference type="PROSITE" id="PS51782">
    <property type="entry name" value="LYSM"/>
    <property type="match status" value="1"/>
</dbReference>
<dbReference type="GO" id="GO:0046872">
    <property type="term" value="F:metal ion binding"/>
    <property type="evidence" value="ECO:0007669"/>
    <property type="project" value="UniProtKB-KW"/>
</dbReference>
<keyword evidence="7" id="KW-0862">Zinc</keyword>
<evidence type="ECO:0000256" key="7">
    <source>
        <dbReference type="ARBA" id="ARBA00022833"/>
    </source>
</evidence>
<dbReference type="PANTHER" id="PTHR21666">
    <property type="entry name" value="PEPTIDASE-RELATED"/>
    <property type="match status" value="1"/>
</dbReference>
<dbReference type="InterPro" id="IPR016047">
    <property type="entry name" value="M23ase_b-sheet_dom"/>
</dbReference>
<evidence type="ECO:0000256" key="3">
    <source>
        <dbReference type="ARBA" id="ARBA00006646"/>
    </source>
</evidence>
<feature type="domain" description="LysM" evidence="10">
    <location>
        <begin position="101"/>
        <end position="146"/>
    </location>
</feature>
<evidence type="ECO:0000256" key="4">
    <source>
        <dbReference type="ARBA" id="ARBA00022670"/>
    </source>
</evidence>
<keyword evidence="5" id="KW-0479">Metal-binding</keyword>
<dbReference type="RefSeq" id="WP_092878526.1">
    <property type="nucleotide sequence ID" value="NZ_FOVC01000008.1"/>
</dbReference>
<evidence type="ECO:0000256" key="5">
    <source>
        <dbReference type="ARBA" id="ARBA00022723"/>
    </source>
</evidence>
<dbReference type="GO" id="GO:0006508">
    <property type="term" value="P:proteolysis"/>
    <property type="evidence" value="ECO:0007669"/>
    <property type="project" value="UniProtKB-KW"/>
</dbReference>
<dbReference type="InterPro" id="IPR011055">
    <property type="entry name" value="Dup_hybrid_motif"/>
</dbReference>
<dbReference type="GO" id="GO:0004222">
    <property type="term" value="F:metalloendopeptidase activity"/>
    <property type="evidence" value="ECO:0007669"/>
    <property type="project" value="TreeGrafter"/>
</dbReference>
<evidence type="ECO:0000256" key="6">
    <source>
        <dbReference type="ARBA" id="ARBA00022801"/>
    </source>
</evidence>
<comment type="subcellular location">
    <subcellularLocation>
        <location evidence="2">Cell membrane</location>
        <topology evidence="2">Single-pass membrane protein</topology>
    </subcellularLocation>
</comment>
<evidence type="ECO:0000259" key="10">
    <source>
        <dbReference type="PROSITE" id="PS51782"/>
    </source>
</evidence>
<dbReference type="Pfam" id="PF01551">
    <property type="entry name" value="Peptidase_M23"/>
    <property type="match status" value="1"/>
</dbReference>
<accession>A0A1I4ZCF6</accession>
<dbReference type="SMART" id="SM00257">
    <property type="entry name" value="LysM"/>
    <property type="match status" value="1"/>
</dbReference>
<keyword evidence="4" id="KW-0645">Protease</keyword>
<dbReference type="FunFam" id="2.70.70.10:FF:000002">
    <property type="entry name" value="Murein DD-endopeptidase MepM"/>
    <property type="match status" value="1"/>
</dbReference>
<evidence type="ECO:0000256" key="8">
    <source>
        <dbReference type="ARBA" id="ARBA00023049"/>
    </source>
</evidence>
<sequence length="445" mass="49445">MQQIVRAVATAFNTLPRRHRVMLGSLTVVTLAVAVWRPFIYHTDNSGGVTSVIRNIELDNGDQRALLPEASEPIDQFSLVPQDGLPQDEIDQDVPTEAGTHDYVVSSGDSLSSILNQYDIDMADISALAKADSDLRALQVGQQLSWTLTDEGDLKRLTWQLNRRETRTYDRSGNGFTVSSQVQKGDWSNKVLRGQLNGSFVASAQAAGLSRNEISAVIKSLQWQLDFRKLRKGDRFSVLISREMLNGKRQQSQLIGVRLETAGKSYYAIRAEDGKFYDRNASGLARGFMRFPTVKQYRVSSNFNLRRLNPVTGRIAPHRGVDFAMPIGTPVLAVGDGEVVVAKNGGAAGNYVAVRHGRQYMTRYMHLKKLLVKPGQKVKRGDRLALSGNTGRSTGPHLHYEIWINNQAVNPLTAKLPRMEGLSGKDRRDFLVQVRDVVPQLSFGK</sequence>
<organism evidence="11 12">
    <name type="scientific">Izhakiella capsodis</name>
    <dbReference type="NCBI Taxonomy" id="1367852"/>
    <lineage>
        <taxon>Bacteria</taxon>
        <taxon>Pseudomonadati</taxon>
        <taxon>Pseudomonadota</taxon>
        <taxon>Gammaproteobacteria</taxon>
        <taxon>Enterobacterales</taxon>
        <taxon>Erwiniaceae</taxon>
        <taxon>Izhakiella</taxon>
    </lineage>
</organism>
<dbReference type="AlphaFoldDB" id="A0A1I4ZCF6"/>
<proteinExistence type="inferred from homology"/>
<keyword evidence="9" id="KW-1133">Transmembrane helix</keyword>
<evidence type="ECO:0000313" key="11">
    <source>
        <dbReference type="EMBL" id="SFN47945.1"/>
    </source>
</evidence>
<dbReference type="Proteomes" id="UP000242222">
    <property type="component" value="Unassembled WGS sequence"/>
</dbReference>
<dbReference type="GO" id="GO:0005886">
    <property type="term" value="C:plasma membrane"/>
    <property type="evidence" value="ECO:0007669"/>
    <property type="project" value="UniProtKB-SubCell"/>
</dbReference>
<protein>
    <submittedName>
        <fullName evidence="11">Murein DD-endopeptidase</fullName>
    </submittedName>
</protein>
<dbReference type="CDD" id="cd00118">
    <property type="entry name" value="LysM"/>
    <property type="match status" value="1"/>
</dbReference>
<evidence type="ECO:0000256" key="1">
    <source>
        <dbReference type="ARBA" id="ARBA00001947"/>
    </source>
</evidence>
<keyword evidence="6" id="KW-0378">Hydrolase</keyword>
<dbReference type="PANTHER" id="PTHR21666:SF292">
    <property type="entry name" value="MUREIN DD-ENDOPEPTIDASE MEPM"/>
    <property type="match status" value="1"/>
</dbReference>
<dbReference type="EMBL" id="FOVC01000008">
    <property type="protein sequence ID" value="SFN47945.1"/>
    <property type="molecule type" value="Genomic_DNA"/>
</dbReference>
<dbReference type="InterPro" id="IPR045834">
    <property type="entry name" value="Csd3_N2"/>
</dbReference>
<keyword evidence="9" id="KW-0812">Transmembrane</keyword>
<dbReference type="FunFam" id="3.10.450.350:FF:000001">
    <property type="entry name" value="Murein DD-endopeptidase MepM"/>
    <property type="match status" value="1"/>
</dbReference>
<dbReference type="NCBIfam" id="NF008652">
    <property type="entry name" value="PRK11649.1"/>
    <property type="match status" value="1"/>
</dbReference>
<keyword evidence="12" id="KW-1185">Reference proteome</keyword>
<evidence type="ECO:0000256" key="9">
    <source>
        <dbReference type="SAM" id="Phobius"/>
    </source>
</evidence>
<feature type="transmembrane region" description="Helical" evidence="9">
    <location>
        <begin position="21"/>
        <end position="39"/>
    </location>
</feature>
<dbReference type="InterPro" id="IPR050570">
    <property type="entry name" value="Cell_wall_metabolism_enzyme"/>
</dbReference>
<keyword evidence="8" id="KW-0482">Metalloprotease</keyword>
<keyword evidence="9" id="KW-0472">Membrane</keyword>
<comment type="cofactor">
    <cofactor evidence="1">
        <name>Zn(2+)</name>
        <dbReference type="ChEBI" id="CHEBI:29105"/>
    </cofactor>
</comment>
<dbReference type="Pfam" id="PF01476">
    <property type="entry name" value="LysM"/>
    <property type="match status" value="1"/>
</dbReference>
<evidence type="ECO:0000256" key="2">
    <source>
        <dbReference type="ARBA" id="ARBA00004162"/>
    </source>
</evidence>
<dbReference type="InterPro" id="IPR013731">
    <property type="entry name" value="OapA_N"/>
</dbReference>
<dbReference type="CDD" id="cd12797">
    <property type="entry name" value="M23_peptidase"/>
    <property type="match status" value="1"/>
</dbReference>
<dbReference type="Gene3D" id="2.70.70.10">
    <property type="entry name" value="Glucose Permease (Domain IIA)"/>
    <property type="match status" value="1"/>
</dbReference>
<dbReference type="Pfam" id="PF08525">
    <property type="entry name" value="OapA_N"/>
    <property type="match status" value="1"/>
</dbReference>
<dbReference type="Gene3D" id="3.10.450.350">
    <property type="match status" value="2"/>
</dbReference>
<dbReference type="SUPFAM" id="SSF51261">
    <property type="entry name" value="Duplicated hybrid motif"/>
    <property type="match status" value="1"/>
</dbReference>
<dbReference type="OrthoDB" id="9805070at2"/>
<comment type="similarity">
    <text evidence="3">Belongs to the peptidase M23B family.</text>
</comment>
<name>A0A1I4ZCF6_9GAMM</name>
<dbReference type="Pfam" id="PF19425">
    <property type="entry name" value="Csd3_N2"/>
    <property type="match status" value="1"/>
</dbReference>
<dbReference type="STRING" id="1367852.SAMN05216516_108104"/>